<evidence type="ECO:0000256" key="5">
    <source>
        <dbReference type="ARBA" id="ARBA00022927"/>
    </source>
</evidence>
<comment type="function">
    <text evidence="9">Has a role in transport between endoplasmic reticulum and Golgi.</text>
</comment>
<feature type="region of interest" description="Disordered" evidence="10">
    <location>
        <begin position="1"/>
        <end position="85"/>
    </location>
</feature>
<keyword evidence="5 9" id="KW-0653">Protein transport</keyword>
<evidence type="ECO:0000256" key="10">
    <source>
        <dbReference type="SAM" id="MobiDB-lite"/>
    </source>
</evidence>
<evidence type="ECO:0000256" key="3">
    <source>
        <dbReference type="ARBA" id="ARBA00022692"/>
    </source>
</evidence>
<keyword evidence="3 9" id="KW-0812">Transmembrane</keyword>
<dbReference type="OrthoDB" id="337750at2759"/>
<comment type="caution">
    <text evidence="9">Lacks conserved residue(s) required for the propagation of feature annotation.</text>
</comment>
<gene>
    <name evidence="11" type="ORF">SEMRO_84_G044870.1</name>
</gene>
<protein>
    <recommendedName>
        <fullName evidence="9">Protein YIF1</fullName>
    </recommendedName>
</protein>
<reference evidence="11" key="1">
    <citation type="submission" date="2020-06" db="EMBL/GenBank/DDBJ databases">
        <authorList>
            <consortium name="Plant Systems Biology data submission"/>
        </authorList>
    </citation>
    <scope>NUCLEOTIDE SEQUENCE</scope>
    <source>
        <strain evidence="11">D6</strain>
    </source>
</reference>
<accession>A0A9N8DIS7</accession>
<feature type="transmembrane region" description="Helical" evidence="9">
    <location>
        <begin position="318"/>
        <end position="335"/>
    </location>
</feature>
<dbReference type="AlphaFoldDB" id="A0A9N8DIS7"/>
<keyword evidence="2 9" id="KW-0813">Transport</keyword>
<evidence type="ECO:0000256" key="1">
    <source>
        <dbReference type="ARBA" id="ARBA00009727"/>
    </source>
</evidence>
<dbReference type="EMBL" id="CAICTM010000083">
    <property type="protein sequence ID" value="CAB9500464.1"/>
    <property type="molecule type" value="Genomic_DNA"/>
</dbReference>
<dbReference type="GO" id="GO:0006888">
    <property type="term" value="P:endoplasmic reticulum to Golgi vesicle-mediated transport"/>
    <property type="evidence" value="ECO:0007669"/>
    <property type="project" value="UniProtKB-UniRule"/>
</dbReference>
<dbReference type="InterPro" id="IPR005578">
    <property type="entry name" value="Yif1_fam"/>
</dbReference>
<evidence type="ECO:0000256" key="4">
    <source>
        <dbReference type="ARBA" id="ARBA00022824"/>
    </source>
</evidence>
<dbReference type="GO" id="GO:0005793">
    <property type="term" value="C:endoplasmic reticulum-Golgi intermediate compartment"/>
    <property type="evidence" value="ECO:0007669"/>
    <property type="project" value="UniProtKB-UniRule"/>
</dbReference>
<keyword evidence="8 9" id="KW-0472">Membrane</keyword>
<organism evidence="11 12">
    <name type="scientific">Seminavis robusta</name>
    <dbReference type="NCBI Taxonomy" id="568900"/>
    <lineage>
        <taxon>Eukaryota</taxon>
        <taxon>Sar</taxon>
        <taxon>Stramenopiles</taxon>
        <taxon>Ochrophyta</taxon>
        <taxon>Bacillariophyta</taxon>
        <taxon>Bacillariophyceae</taxon>
        <taxon>Bacillariophycidae</taxon>
        <taxon>Naviculales</taxon>
        <taxon>Naviculaceae</taxon>
        <taxon>Seminavis</taxon>
    </lineage>
</organism>
<keyword evidence="4 9" id="KW-0256">Endoplasmic reticulum</keyword>
<feature type="compositionally biased region" description="Gly residues" evidence="10">
    <location>
        <begin position="7"/>
        <end position="30"/>
    </location>
</feature>
<evidence type="ECO:0000313" key="12">
    <source>
        <dbReference type="Proteomes" id="UP001153069"/>
    </source>
</evidence>
<dbReference type="GO" id="GO:0030134">
    <property type="term" value="C:COPII-coated ER to Golgi transport vesicle"/>
    <property type="evidence" value="ECO:0007669"/>
    <property type="project" value="TreeGrafter"/>
</dbReference>
<dbReference type="GO" id="GO:0005789">
    <property type="term" value="C:endoplasmic reticulum membrane"/>
    <property type="evidence" value="ECO:0007669"/>
    <property type="project" value="UniProtKB-SubCell"/>
</dbReference>
<evidence type="ECO:0000256" key="6">
    <source>
        <dbReference type="ARBA" id="ARBA00022989"/>
    </source>
</evidence>
<keyword evidence="12" id="KW-1185">Reference proteome</keyword>
<proteinExistence type="inferred from homology"/>
<name>A0A9N8DIS7_9STRA</name>
<dbReference type="Proteomes" id="UP001153069">
    <property type="component" value="Unassembled WGS sequence"/>
</dbReference>
<dbReference type="GO" id="GO:0015031">
    <property type="term" value="P:protein transport"/>
    <property type="evidence" value="ECO:0007669"/>
    <property type="project" value="UniProtKB-KW"/>
</dbReference>
<evidence type="ECO:0000256" key="8">
    <source>
        <dbReference type="ARBA" id="ARBA00023136"/>
    </source>
</evidence>
<feature type="compositionally biased region" description="Low complexity" evidence="10">
    <location>
        <begin position="31"/>
        <end position="42"/>
    </location>
</feature>
<dbReference type="PANTHER" id="PTHR14083:SF0">
    <property type="entry name" value="YIP1D-INTERACTING FACTOR 1, ISOFORM C"/>
    <property type="match status" value="1"/>
</dbReference>
<keyword evidence="7 9" id="KW-0333">Golgi apparatus</keyword>
<feature type="compositionally biased region" description="Low complexity" evidence="10">
    <location>
        <begin position="71"/>
        <end position="85"/>
    </location>
</feature>
<evidence type="ECO:0000256" key="7">
    <source>
        <dbReference type="ARBA" id="ARBA00023034"/>
    </source>
</evidence>
<dbReference type="GO" id="GO:0000139">
    <property type="term" value="C:Golgi membrane"/>
    <property type="evidence" value="ECO:0007669"/>
    <property type="project" value="UniProtKB-SubCell"/>
</dbReference>
<dbReference type="PANTHER" id="PTHR14083">
    <property type="entry name" value="YIP1 INTERACTING FACTOR HOMOLOG YIF1 PROTEIN"/>
    <property type="match status" value="1"/>
</dbReference>
<comment type="subcellular location">
    <subcellularLocation>
        <location evidence="9">Endoplasmic reticulum membrane</location>
        <topology evidence="9">Multi-pass membrane protein</topology>
    </subcellularLocation>
    <subcellularLocation>
        <location evidence="9">Golgi apparatus membrane</location>
        <topology evidence="9">Multi-pass membrane protein</topology>
    </subcellularLocation>
</comment>
<dbReference type="Pfam" id="PF03878">
    <property type="entry name" value="YIF1"/>
    <property type="match status" value="1"/>
</dbReference>
<sequence>MATYYDYGGGGNQQSGGSAGGGGGYYGGSGFAQQQQQQQPGAGSYGGYGNPQQWQQQPDQMQQQTGGYSNQEQQGYPGQPQQQQNMWNPAAVASFAAAAGAMNNDAMLDMAKQGATSFIQSRTAQMIPGLESGMLMLRNYFAVDNNYVKSKIQKVLFPFRSNHWKRLQKNPPQPDYALPNADENAPDLYLPAMSLITYVLLCALCYGTAKHFDPEVIPDVTTKCFVTQVLEVLVIRVGFHLMQAEIPILDLFSYTGYKYVGLSINMFVGLLLGHLGYGHRAYYITFLWTASAISYFMLKTMANNIPVVTAATGPKREVMVVAFAGSQFATMWFVSQTKFL</sequence>
<comment type="caution">
    <text evidence="11">The sequence shown here is derived from an EMBL/GenBank/DDBJ whole genome shotgun (WGS) entry which is preliminary data.</text>
</comment>
<feature type="compositionally biased region" description="Low complexity" evidence="10">
    <location>
        <begin position="52"/>
        <end position="64"/>
    </location>
</feature>
<evidence type="ECO:0000256" key="2">
    <source>
        <dbReference type="ARBA" id="ARBA00022448"/>
    </source>
</evidence>
<feature type="transmembrane region" description="Helical" evidence="9">
    <location>
        <begin position="281"/>
        <end position="298"/>
    </location>
</feature>
<keyword evidence="6 9" id="KW-1133">Transmembrane helix</keyword>
<comment type="similarity">
    <text evidence="1 9">Belongs to the YIF1 family.</text>
</comment>
<evidence type="ECO:0000313" key="11">
    <source>
        <dbReference type="EMBL" id="CAB9500464.1"/>
    </source>
</evidence>
<evidence type="ECO:0000256" key="9">
    <source>
        <dbReference type="RuleBase" id="RU368073"/>
    </source>
</evidence>